<evidence type="ECO:0000313" key="4">
    <source>
        <dbReference type="Proteomes" id="UP000799428"/>
    </source>
</evidence>
<dbReference type="AlphaFoldDB" id="A0A6G1KQ80"/>
<accession>A0A6G1KQ80</accession>
<dbReference type="OrthoDB" id="203381at2759"/>
<dbReference type="InterPro" id="IPR036065">
    <property type="entry name" value="BolA-like_sf"/>
</dbReference>
<keyword evidence="4" id="KW-1185">Reference proteome</keyword>
<protein>
    <submittedName>
        <fullName evidence="3">Bola-like protein</fullName>
    </submittedName>
</protein>
<evidence type="ECO:0000256" key="1">
    <source>
        <dbReference type="ARBA" id="ARBA00005578"/>
    </source>
</evidence>
<dbReference type="PANTHER" id="PTHR46188:SF1">
    <property type="entry name" value="BOLA-LIKE PROTEIN 3"/>
    <property type="match status" value="1"/>
</dbReference>
<dbReference type="InterPro" id="IPR002634">
    <property type="entry name" value="BolA"/>
</dbReference>
<proteinExistence type="inferred from homology"/>
<dbReference type="Pfam" id="PF01722">
    <property type="entry name" value="BolA"/>
    <property type="match status" value="1"/>
</dbReference>
<name>A0A6G1KQ80_9PLEO</name>
<evidence type="ECO:0000256" key="2">
    <source>
        <dbReference type="RuleBase" id="RU003860"/>
    </source>
</evidence>
<dbReference type="Proteomes" id="UP000799428">
    <property type="component" value="Unassembled WGS sequence"/>
</dbReference>
<dbReference type="InterPro" id="IPR052275">
    <property type="entry name" value="Mt_Fe-S_assembly_factor"/>
</dbReference>
<dbReference type="EMBL" id="MU005764">
    <property type="protein sequence ID" value="KAF2714773.1"/>
    <property type="molecule type" value="Genomic_DNA"/>
</dbReference>
<evidence type="ECO:0000313" key="3">
    <source>
        <dbReference type="EMBL" id="KAF2714773.1"/>
    </source>
</evidence>
<organism evidence="3 4">
    <name type="scientific">Pleomassaria siparia CBS 279.74</name>
    <dbReference type="NCBI Taxonomy" id="1314801"/>
    <lineage>
        <taxon>Eukaryota</taxon>
        <taxon>Fungi</taxon>
        <taxon>Dikarya</taxon>
        <taxon>Ascomycota</taxon>
        <taxon>Pezizomycotina</taxon>
        <taxon>Dothideomycetes</taxon>
        <taxon>Pleosporomycetidae</taxon>
        <taxon>Pleosporales</taxon>
        <taxon>Pleomassariaceae</taxon>
        <taxon>Pleomassaria</taxon>
    </lineage>
</organism>
<dbReference type="PANTHER" id="PTHR46188">
    <property type="entry name" value="BOLA-LIKE PROTEIN 3"/>
    <property type="match status" value="1"/>
</dbReference>
<dbReference type="SUPFAM" id="SSF82657">
    <property type="entry name" value="BolA-like"/>
    <property type="match status" value="1"/>
</dbReference>
<dbReference type="Gene3D" id="3.30.300.90">
    <property type="entry name" value="BolA-like"/>
    <property type="match status" value="1"/>
</dbReference>
<dbReference type="GO" id="GO:0005759">
    <property type="term" value="C:mitochondrial matrix"/>
    <property type="evidence" value="ECO:0007669"/>
    <property type="project" value="TreeGrafter"/>
</dbReference>
<reference evidence="3" key="1">
    <citation type="journal article" date="2020" name="Stud. Mycol.">
        <title>101 Dothideomycetes genomes: a test case for predicting lifestyles and emergence of pathogens.</title>
        <authorList>
            <person name="Haridas S."/>
            <person name="Albert R."/>
            <person name="Binder M."/>
            <person name="Bloem J."/>
            <person name="Labutti K."/>
            <person name="Salamov A."/>
            <person name="Andreopoulos B."/>
            <person name="Baker S."/>
            <person name="Barry K."/>
            <person name="Bills G."/>
            <person name="Bluhm B."/>
            <person name="Cannon C."/>
            <person name="Castanera R."/>
            <person name="Culley D."/>
            <person name="Daum C."/>
            <person name="Ezra D."/>
            <person name="Gonzalez J."/>
            <person name="Henrissat B."/>
            <person name="Kuo A."/>
            <person name="Liang C."/>
            <person name="Lipzen A."/>
            <person name="Lutzoni F."/>
            <person name="Magnuson J."/>
            <person name="Mondo S."/>
            <person name="Nolan M."/>
            <person name="Ohm R."/>
            <person name="Pangilinan J."/>
            <person name="Park H.-J."/>
            <person name="Ramirez L."/>
            <person name="Alfaro M."/>
            <person name="Sun H."/>
            <person name="Tritt A."/>
            <person name="Yoshinaga Y."/>
            <person name="Zwiers L.-H."/>
            <person name="Turgeon B."/>
            <person name="Goodwin S."/>
            <person name="Spatafora J."/>
            <person name="Crous P."/>
            <person name="Grigoriev I."/>
        </authorList>
    </citation>
    <scope>NUCLEOTIDE SEQUENCE</scope>
    <source>
        <strain evidence="3">CBS 279.74</strain>
    </source>
</reference>
<gene>
    <name evidence="3" type="ORF">K504DRAFT_395445</name>
</gene>
<sequence>MAPSRALVRFATSAQHRSTPHLLSPACRMRIYTSRRPISALAFVCRNTRASLHPGPLRHSPAFATPRRSYSQIGATAPEPPDYLNEKELHIFNKLKTELQPVQLTVKDISGGCGSMYALEIESTRFKGLSIIKQHKMVNTILAEEIASWHGVQLKTKAA</sequence>
<comment type="similarity">
    <text evidence="1 2">Belongs to the BolA/IbaG family.</text>
</comment>